<feature type="compositionally biased region" description="Pro residues" evidence="2">
    <location>
        <begin position="267"/>
        <end position="298"/>
    </location>
</feature>
<evidence type="ECO:0000259" key="4">
    <source>
        <dbReference type="PROSITE" id="PS51444"/>
    </source>
</evidence>
<feature type="compositionally biased region" description="Low complexity" evidence="2">
    <location>
        <begin position="252"/>
        <end position="261"/>
    </location>
</feature>
<gene>
    <name evidence="5" type="ORF">ABEB36_012506</name>
</gene>
<name>A0ABD1EFS5_HYPHA</name>
<dbReference type="InterPro" id="IPR011989">
    <property type="entry name" value="ARM-like"/>
</dbReference>
<dbReference type="Gene3D" id="1.20.58.2220">
    <property type="entry name" value="Formin, FH2 domain"/>
    <property type="match status" value="1"/>
</dbReference>
<dbReference type="Pfam" id="PF02181">
    <property type="entry name" value="FH2"/>
    <property type="match status" value="1"/>
</dbReference>
<reference evidence="5 6" key="1">
    <citation type="submission" date="2024-05" db="EMBL/GenBank/DDBJ databases">
        <title>Genetic variation in Jamaican populations of the coffee berry borer (Hypothenemus hampei).</title>
        <authorList>
            <person name="Errbii M."/>
            <person name="Myrie A."/>
        </authorList>
    </citation>
    <scope>NUCLEOTIDE SEQUENCE [LARGE SCALE GENOMIC DNA]</scope>
    <source>
        <strain evidence="5">JA-Hopewell-2020-01-JO</strain>
        <tissue evidence="5">Whole body</tissue>
    </source>
</reference>
<sequence length="1256" mass="141331">MDVSDGGHQACDGLDFIVDHPEYVVKLATALNAIGPTAVRVKKQMFELLAALCAHNEDGRIRTLETLEYYKKLKNKKHRMAFIVQELEQARTPDYQTALVAFINCLIISTSNLLDRIRIRNEFIECQLLDIINRLKKSEPEPDLKAQLDVFNEQYKSDQSDQKFKGLDSNSPIDLFYAILKQITDTPQALSSFVNILQSILNIDPTDSLNELIWDNLEKAVAKATSLKEEPPRLSRLNSKSQLKLNCTCQQTLSSRRQSLQNALSPPAGPPPPPPPFPQGVPPPPPPLVAIPPPPPPNEVMEKNLGILPDKEPVIERLPQQEIPAPKSKMKTVNWNKIPSNKVVGTNNIWTQVAVRHQNSPLADIDWSEMEGLFCQQGPVGADGSSSECQENRSVKKPRKECQEIALLDGKRSLNVNIFLKQFRSSNEDIVKQIKNGEHEKIGIEKLKGLLKILPEVDELDMLKSFNGDTRKLGNAEKFLIQLTNLSNYKLRVESMLLKEEFESNMNYVKPSIRSMIMAAQELMTNKALQEVLYMILIAGNFLNAGGYAGNAAGVKLASLQKIMDIRANKPNMNLIHFVAAQAEKRGNILLTFTENIGILEEAAKTTVEQLKNEITVLEERIRKIKRQIELPDTEQEIKAQMSDFLMMADNDMANLQQDLVRLDTVRMQLAEFFCEDHASFKMEECFRIFHSFTCKFKQAVIENERRKLQEEQANARKRQREELLAAKRRQMENINASDDPFIDLQISKTYKPGGADSGTSEDEFYTISSPLLPRHRLSSFNSNGLEKDKESPESSPNGSLRRRRSKGMLDDQGNLMDFLRNSSDCSNRERKSWGSLDRSWARKAKRPGLFTTDFLFERDRTATPSPVVEVKGSCSAPEEDLRLKSSIISESGAPKSDQVKDKSAWRKSTLNVPNSSEEIRNSHRSYGGENGKIDILQPILETNDRKELIGSLGRNVETDKLTLYLRKPITETESGKREPLNNKIEIDQDNVQTPPMARKSFISPTEKREPLKPSPCKRILNKAAESEQENFETIGDFNRFSPARRTRRQVRVQPKNQLNLKILKDTNDGDEIVQPPSVGTSGALLGDFVSPVCIKVEPEEPLPIIEKSLTTDRFTPTKYISSRYPLPEPKVSDTIHSLDATPLIKSRSSPLSNTIPRKPVRATPAPKTIPPLKRTPSINSKNKISNSKSSESFKLLQVDNNGLSATKNVVKRSVSVATPQSKTRPVMGFMKPTTSSTTKSSTPSVRKSFSLRSRT</sequence>
<feature type="compositionally biased region" description="Low complexity" evidence="2">
    <location>
        <begin position="1232"/>
        <end position="1245"/>
    </location>
</feature>
<dbReference type="Pfam" id="PF06367">
    <property type="entry name" value="Drf_FH3"/>
    <property type="match status" value="1"/>
</dbReference>
<feature type="region of interest" description="Disordered" evidence="2">
    <location>
        <begin position="1216"/>
        <end position="1256"/>
    </location>
</feature>
<feature type="region of interest" description="Disordered" evidence="2">
    <location>
        <begin position="777"/>
        <end position="815"/>
    </location>
</feature>
<feature type="compositionally biased region" description="Polar residues" evidence="2">
    <location>
        <begin position="1147"/>
        <end position="1156"/>
    </location>
</feature>
<proteinExistence type="predicted"/>
<dbReference type="PROSITE" id="PS51444">
    <property type="entry name" value="FH2"/>
    <property type="match status" value="1"/>
</dbReference>
<feature type="domain" description="GBD/FH3" evidence="3">
    <location>
        <begin position="1"/>
        <end position="232"/>
    </location>
</feature>
<dbReference type="InterPro" id="IPR014768">
    <property type="entry name" value="GBD/FH3_dom"/>
</dbReference>
<dbReference type="SUPFAM" id="SSF101447">
    <property type="entry name" value="Formin homology 2 domain (FH2 domain)"/>
    <property type="match status" value="1"/>
</dbReference>
<dbReference type="AlphaFoldDB" id="A0ABD1EFS5"/>
<feature type="coiled-coil region" evidence="1">
    <location>
        <begin position="601"/>
        <end position="628"/>
    </location>
</feature>
<evidence type="ECO:0000256" key="2">
    <source>
        <dbReference type="SAM" id="MobiDB-lite"/>
    </source>
</evidence>
<dbReference type="InterPro" id="IPR010472">
    <property type="entry name" value="FH3_dom"/>
</dbReference>
<feature type="compositionally biased region" description="Polar residues" evidence="2">
    <location>
        <begin position="1246"/>
        <end position="1256"/>
    </location>
</feature>
<dbReference type="InterPro" id="IPR015425">
    <property type="entry name" value="FH2_Formin"/>
</dbReference>
<dbReference type="Proteomes" id="UP001566132">
    <property type="component" value="Unassembled WGS sequence"/>
</dbReference>
<evidence type="ECO:0000313" key="5">
    <source>
        <dbReference type="EMBL" id="KAL1491996.1"/>
    </source>
</evidence>
<dbReference type="SUPFAM" id="SSF48371">
    <property type="entry name" value="ARM repeat"/>
    <property type="match status" value="1"/>
</dbReference>
<dbReference type="SMART" id="SM01139">
    <property type="entry name" value="Drf_FH3"/>
    <property type="match status" value="1"/>
</dbReference>
<dbReference type="PROSITE" id="PS51232">
    <property type="entry name" value="GBD_FH3"/>
    <property type="match status" value="1"/>
</dbReference>
<keyword evidence="1" id="KW-0175">Coiled coil</keyword>
<feature type="region of interest" description="Disordered" evidence="2">
    <location>
        <begin position="1146"/>
        <end position="1191"/>
    </location>
</feature>
<evidence type="ECO:0008006" key="7">
    <source>
        <dbReference type="Google" id="ProtNLM"/>
    </source>
</evidence>
<protein>
    <recommendedName>
        <fullName evidence="7">Inverted formin-2</fullName>
    </recommendedName>
</protein>
<comment type="caution">
    <text evidence="5">The sequence shown here is derived from an EMBL/GenBank/DDBJ whole genome shotgun (WGS) entry which is preliminary data.</text>
</comment>
<dbReference type="InterPro" id="IPR042201">
    <property type="entry name" value="FH2_Formin_sf"/>
</dbReference>
<accession>A0ABD1EFS5</accession>
<feature type="region of interest" description="Disordered" evidence="2">
    <location>
        <begin position="252"/>
        <end position="303"/>
    </location>
</feature>
<dbReference type="Gene3D" id="1.25.10.10">
    <property type="entry name" value="Leucine-rich Repeat Variant"/>
    <property type="match status" value="1"/>
</dbReference>
<feature type="domain" description="FH2" evidence="4">
    <location>
        <begin position="320"/>
        <end position="723"/>
    </location>
</feature>
<evidence type="ECO:0000313" key="6">
    <source>
        <dbReference type="Proteomes" id="UP001566132"/>
    </source>
</evidence>
<dbReference type="InterPro" id="IPR016024">
    <property type="entry name" value="ARM-type_fold"/>
</dbReference>
<dbReference type="EMBL" id="JBDJPC010000009">
    <property type="protein sequence ID" value="KAL1491996.1"/>
    <property type="molecule type" value="Genomic_DNA"/>
</dbReference>
<dbReference type="SMART" id="SM00498">
    <property type="entry name" value="FH2"/>
    <property type="match status" value="1"/>
</dbReference>
<feature type="coiled-coil region" evidence="1">
    <location>
        <begin position="695"/>
        <end position="722"/>
    </location>
</feature>
<keyword evidence="6" id="KW-1185">Reference proteome</keyword>
<evidence type="ECO:0000259" key="3">
    <source>
        <dbReference type="PROSITE" id="PS51232"/>
    </source>
</evidence>
<dbReference type="PANTHER" id="PTHR46345:SF8">
    <property type="entry name" value="FORMIN 3, ISOFORM B"/>
    <property type="match status" value="1"/>
</dbReference>
<feature type="compositionally biased region" description="Low complexity" evidence="2">
    <location>
        <begin position="1178"/>
        <end position="1191"/>
    </location>
</feature>
<dbReference type="PANTHER" id="PTHR46345">
    <property type="entry name" value="INVERTED FORMIN-2"/>
    <property type="match status" value="1"/>
</dbReference>
<organism evidence="5 6">
    <name type="scientific">Hypothenemus hampei</name>
    <name type="common">Coffee berry borer</name>
    <dbReference type="NCBI Taxonomy" id="57062"/>
    <lineage>
        <taxon>Eukaryota</taxon>
        <taxon>Metazoa</taxon>
        <taxon>Ecdysozoa</taxon>
        <taxon>Arthropoda</taxon>
        <taxon>Hexapoda</taxon>
        <taxon>Insecta</taxon>
        <taxon>Pterygota</taxon>
        <taxon>Neoptera</taxon>
        <taxon>Endopterygota</taxon>
        <taxon>Coleoptera</taxon>
        <taxon>Polyphaga</taxon>
        <taxon>Cucujiformia</taxon>
        <taxon>Curculionidae</taxon>
        <taxon>Scolytinae</taxon>
        <taxon>Hypothenemus</taxon>
    </lineage>
</organism>
<evidence type="ECO:0000256" key="1">
    <source>
        <dbReference type="SAM" id="Coils"/>
    </source>
</evidence>